<keyword evidence="2" id="KW-1185">Reference proteome</keyword>
<evidence type="ECO:0000313" key="2">
    <source>
        <dbReference type="Proteomes" id="UP000694406"/>
    </source>
</evidence>
<gene>
    <name evidence="1" type="primary">APOBEC4</name>
</gene>
<dbReference type="Proteomes" id="UP000694406">
    <property type="component" value="Unplaced"/>
</dbReference>
<accession>A0A8C5RDR5</accession>
<dbReference type="GeneTree" id="ENSGT00390000014243"/>
<organism evidence="1 2">
    <name type="scientific">Laticauda laticaudata</name>
    <name type="common">Blue-ringed sea krait</name>
    <name type="synonym">Blue-lipped sea krait</name>
    <dbReference type="NCBI Taxonomy" id="8630"/>
    <lineage>
        <taxon>Eukaryota</taxon>
        <taxon>Metazoa</taxon>
        <taxon>Chordata</taxon>
        <taxon>Craniata</taxon>
        <taxon>Vertebrata</taxon>
        <taxon>Euteleostomi</taxon>
        <taxon>Lepidosauria</taxon>
        <taxon>Squamata</taxon>
        <taxon>Bifurcata</taxon>
        <taxon>Unidentata</taxon>
        <taxon>Episquamata</taxon>
        <taxon>Toxicofera</taxon>
        <taxon>Serpentes</taxon>
        <taxon>Colubroidea</taxon>
        <taxon>Elapidae</taxon>
        <taxon>Laticaudinae</taxon>
        <taxon>Laticauda</taxon>
    </lineage>
</organism>
<dbReference type="PANTHER" id="PTHR35672">
    <property type="entry name" value="C-U-EDITING ENZYME APOBEC-4-RELATED"/>
    <property type="match status" value="1"/>
</dbReference>
<dbReference type="Ensembl" id="ENSLLTT00000001160.1">
    <property type="protein sequence ID" value="ENSLLTP00000001118.1"/>
    <property type="gene ID" value="ENSLLTG00000000875.1"/>
</dbReference>
<dbReference type="InterPro" id="IPR038953">
    <property type="entry name" value="APOBEC4"/>
</dbReference>
<protein>
    <submittedName>
        <fullName evidence="1">Apolipoprotein B mRNA editing enzyme catalytic polypeptide like 4</fullName>
    </submittedName>
</protein>
<evidence type="ECO:0000313" key="1">
    <source>
        <dbReference type="Ensembl" id="ENSLLTP00000001118.1"/>
    </source>
</evidence>
<dbReference type="Pfam" id="PF18778">
    <property type="entry name" value="NAD1"/>
    <property type="match status" value="1"/>
</dbReference>
<proteinExistence type="predicted"/>
<dbReference type="PANTHER" id="PTHR35672:SF1">
    <property type="entry name" value="C-U-EDITING ENZYME APOBEC-4-RELATED"/>
    <property type="match status" value="1"/>
</dbReference>
<dbReference type="Gene3D" id="3.40.140.10">
    <property type="entry name" value="Cytidine Deaminase, domain 2"/>
    <property type="match status" value="1"/>
</dbReference>
<dbReference type="AlphaFoldDB" id="A0A8C5RDR5"/>
<sequence>MDLETIPFCQEYLTQRGTIVKPYYWLTMSQNCTKCPYHIQTGEVARVSYTEFQKAFGFPYGPTDYQNKHLLFYELRHVSGKLIQKGQVTNCEEYNIHPEAMLFEMDGYLDSLVHNWGNIAYIFLYSNYSPCNEAEHGCISKIYSFLMKHQDITLCIYFSQLYHTEEDFPMSTWNCEALQSLAGMWPQVTLNPLCGGLWHSLLYNFVSSMPQVRLYHPILPIRTLADKKNATQIRRITGMKLPFVNTWSQPIYGTSSAAPSLQNYYLSTSNYPAELTSNRLPPKGMPSFHFTPPINTLPPLYKKPRNIVRHVNIPNESLSKLIPKERSFPQGKKTLPFKQIYRIRVYVVQFCNILTFNADENSAWKKSFTFDSGSCQPVGTITLFSTSMEHFFHTKDIV</sequence>
<reference evidence="1" key="1">
    <citation type="submission" date="2025-08" db="UniProtKB">
        <authorList>
            <consortium name="Ensembl"/>
        </authorList>
    </citation>
    <scope>IDENTIFICATION</scope>
</reference>
<reference evidence="1" key="2">
    <citation type="submission" date="2025-09" db="UniProtKB">
        <authorList>
            <consortium name="Ensembl"/>
        </authorList>
    </citation>
    <scope>IDENTIFICATION</scope>
</reference>
<name>A0A8C5RDR5_LATLA</name>